<dbReference type="AlphaFoldDB" id="A0A067TBU4"/>
<organism evidence="1 2">
    <name type="scientific">Galerina marginata (strain CBS 339.88)</name>
    <dbReference type="NCBI Taxonomy" id="685588"/>
    <lineage>
        <taxon>Eukaryota</taxon>
        <taxon>Fungi</taxon>
        <taxon>Dikarya</taxon>
        <taxon>Basidiomycota</taxon>
        <taxon>Agaricomycotina</taxon>
        <taxon>Agaricomycetes</taxon>
        <taxon>Agaricomycetidae</taxon>
        <taxon>Agaricales</taxon>
        <taxon>Agaricineae</taxon>
        <taxon>Strophariaceae</taxon>
        <taxon>Galerina</taxon>
    </lineage>
</organism>
<protein>
    <submittedName>
        <fullName evidence="1">Uncharacterized protein</fullName>
    </submittedName>
</protein>
<dbReference type="OrthoDB" id="2740572at2759"/>
<keyword evidence="2" id="KW-1185">Reference proteome</keyword>
<evidence type="ECO:0000313" key="1">
    <source>
        <dbReference type="EMBL" id="KDR77364.1"/>
    </source>
</evidence>
<dbReference type="Proteomes" id="UP000027222">
    <property type="component" value="Unassembled WGS sequence"/>
</dbReference>
<evidence type="ECO:0000313" key="2">
    <source>
        <dbReference type="Proteomes" id="UP000027222"/>
    </source>
</evidence>
<name>A0A067TBU4_GALM3</name>
<accession>A0A067TBU4</accession>
<dbReference type="HOGENOM" id="CLU_765135_0_0_1"/>
<gene>
    <name evidence="1" type="ORF">GALMADRAFT_139347</name>
</gene>
<reference evidence="2" key="1">
    <citation type="journal article" date="2014" name="Proc. Natl. Acad. Sci. U.S.A.">
        <title>Extensive sampling of basidiomycete genomes demonstrates inadequacy of the white-rot/brown-rot paradigm for wood decay fungi.</title>
        <authorList>
            <person name="Riley R."/>
            <person name="Salamov A.A."/>
            <person name="Brown D.W."/>
            <person name="Nagy L.G."/>
            <person name="Floudas D."/>
            <person name="Held B.W."/>
            <person name="Levasseur A."/>
            <person name="Lombard V."/>
            <person name="Morin E."/>
            <person name="Otillar R."/>
            <person name="Lindquist E.A."/>
            <person name="Sun H."/>
            <person name="LaButti K.M."/>
            <person name="Schmutz J."/>
            <person name="Jabbour D."/>
            <person name="Luo H."/>
            <person name="Baker S.E."/>
            <person name="Pisabarro A.G."/>
            <person name="Walton J.D."/>
            <person name="Blanchette R.A."/>
            <person name="Henrissat B."/>
            <person name="Martin F."/>
            <person name="Cullen D."/>
            <person name="Hibbett D.S."/>
            <person name="Grigoriev I.V."/>
        </authorList>
    </citation>
    <scope>NUCLEOTIDE SEQUENCE [LARGE SCALE GENOMIC DNA]</scope>
    <source>
        <strain evidence="2">CBS 339.88</strain>
    </source>
</reference>
<dbReference type="EMBL" id="KL142377">
    <property type="protein sequence ID" value="KDR77364.1"/>
    <property type="molecule type" value="Genomic_DNA"/>
</dbReference>
<proteinExistence type="predicted"/>
<sequence length="362" mass="40768">MLLGPSRKQVLIDFALPKPPPADSSLLLDIITKSLATHRASVKAESISQACIHDFFPDELGNKIWVGLLASKSCLWVLDVPTEQSNRAGPTLPDHLRQAMYASALTKYLHLDRPVCLICNSKTSKRACEHIAIFTDSIAMAKRALDPSLHSLQSHSLLTCKLLEAWLAEDPLQWISFHHVPSKLKWGMQYEAHQHAAGAYHRPVDHSSQVTLNRLCMEADSNAAQHWAKAATDCPQDLGHDFLQLRKLRKKVVTITPDICKGGPWIHKDNTSFACLCRCILNHAPIGSYYRQFNIEESHGCLQCGAPHKTCLHILLYCPGYKRPAPMLYFTSTYILHMDSMWEQILQWTPSGLHLESKTHLF</sequence>